<dbReference type="EMBL" id="JAPZBQ010000005">
    <property type="protein sequence ID" value="KAJ5329131.1"/>
    <property type="molecule type" value="Genomic_DNA"/>
</dbReference>
<proteinExistence type="predicted"/>
<name>A0A9W9Q8T3_PENBR</name>
<evidence type="ECO:0000313" key="2">
    <source>
        <dbReference type="Proteomes" id="UP001147695"/>
    </source>
</evidence>
<reference evidence="1" key="2">
    <citation type="journal article" date="2023" name="IMA Fungus">
        <title>Comparative genomic study of the Penicillium genus elucidates a diverse pangenome and 15 lateral gene transfer events.</title>
        <authorList>
            <person name="Petersen C."/>
            <person name="Sorensen T."/>
            <person name="Nielsen M.R."/>
            <person name="Sondergaard T.E."/>
            <person name="Sorensen J.L."/>
            <person name="Fitzpatrick D.A."/>
            <person name="Frisvad J.C."/>
            <person name="Nielsen K.L."/>
        </authorList>
    </citation>
    <scope>NUCLEOTIDE SEQUENCE</scope>
    <source>
        <strain evidence="1">IBT 35673</strain>
    </source>
</reference>
<accession>A0A9W9Q8T3</accession>
<evidence type="ECO:0008006" key="3">
    <source>
        <dbReference type="Google" id="ProtNLM"/>
    </source>
</evidence>
<evidence type="ECO:0000313" key="1">
    <source>
        <dbReference type="EMBL" id="KAJ5329131.1"/>
    </source>
</evidence>
<gene>
    <name evidence="1" type="ORF">N7452_009521</name>
</gene>
<dbReference type="Proteomes" id="UP001147695">
    <property type="component" value="Unassembled WGS sequence"/>
</dbReference>
<comment type="caution">
    <text evidence="1">The sequence shown here is derived from an EMBL/GenBank/DDBJ whole genome shotgun (WGS) entry which is preliminary data.</text>
</comment>
<dbReference type="AlphaFoldDB" id="A0A9W9Q8T3"/>
<organism evidence="1 2">
    <name type="scientific">Penicillium brevicompactum</name>
    <dbReference type="NCBI Taxonomy" id="5074"/>
    <lineage>
        <taxon>Eukaryota</taxon>
        <taxon>Fungi</taxon>
        <taxon>Dikarya</taxon>
        <taxon>Ascomycota</taxon>
        <taxon>Pezizomycotina</taxon>
        <taxon>Eurotiomycetes</taxon>
        <taxon>Eurotiomycetidae</taxon>
        <taxon>Eurotiales</taxon>
        <taxon>Aspergillaceae</taxon>
        <taxon>Penicillium</taxon>
    </lineage>
</organism>
<reference evidence="1" key="1">
    <citation type="submission" date="2022-12" db="EMBL/GenBank/DDBJ databases">
        <authorList>
            <person name="Petersen C."/>
        </authorList>
    </citation>
    <scope>NUCLEOTIDE SEQUENCE</scope>
    <source>
        <strain evidence="1">IBT 35673</strain>
    </source>
</reference>
<protein>
    <recommendedName>
        <fullName evidence="3">F-box domain-containing protein</fullName>
    </recommendedName>
</protein>
<sequence length="366" mass="41805">MTMDPDAAQRVVEGFASLKDDRSRETTLRRVSKRWKEIFTQKDILFYCASIISPKPCFGLAPAQLEDIIKRQGRLEKGRPATIATVNDLRWSPQDREDDAIFSYYDVCNGKLAYLQRGTMYSVLCLNLWTVIRSQGCEKVFVLTLEKTDGTRPFDWIGTPEELKLYQLVVRSRESQSTASTEVQRHDLSSFLPDLPLDISPRLSRSFRNQLAGCIFDNGLEQEILYFSLNECGLITTHRFLYRNDRNDEVTHDPIHISHGVMYIRRSPREADPPAGQVTFASGSMMASMPPRTVGYDLKIRPLPKCDCGFYHQDREICDMKGDDQFLVVTNSDGVYIWGLDDAWRPSEALSEAGIEFECESSVFGY</sequence>